<keyword evidence="3" id="KW-0067">ATP-binding</keyword>
<dbReference type="SUPFAM" id="SSF54211">
    <property type="entry name" value="Ribosomal protein S5 domain 2-like"/>
    <property type="match status" value="1"/>
</dbReference>
<dbReference type="InterPro" id="IPR025158">
    <property type="entry name" value="Mg_chelat-rel_C"/>
</dbReference>
<evidence type="ECO:0000256" key="3">
    <source>
        <dbReference type="ARBA" id="ARBA00022840"/>
    </source>
</evidence>
<dbReference type="Pfam" id="PF13541">
    <property type="entry name" value="ChlI"/>
    <property type="match status" value="1"/>
</dbReference>
<dbReference type="InterPro" id="IPR004482">
    <property type="entry name" value="Mg_chelat-rel"/>
</dbReference>
<accession>A0A1M4YD59</accession>
<organism evidence="5 6">
    <name type="scientific">Arenibacter palladensis</name>
    <dbReference type="NCBI Taxonomy" id="237373"/>
    <lineage>
        <taxon>Bacteria</taxon>
        <taxon>Pseudomonadati</taxon>
        <taxon>Bacteroidota</taxon>
        <taxon>Flavobacteriia</taxon>
        <taxon>Flavobacteriales</taxon>
        <taxon>Flavobacteriaceae</taxon>
        <taxon>Arenibacter</taxon>
    </lineage>
</organism>
<dbReference type="GO" id="GO:0003677">
    <property type="term" value="F:DNA binding"/>
    <property type="evidence" value="ECO:0007669"/>
    <property type="project" value="InterPro"/>
</dbReference>
<evidence type="ECO:0000256" key="1">
    <source>
        <dbReference type="ARBA" id="ARBA00006354"/>
    </source>
</evidence>
<keyword evidence="2" id="KW-0547">Nucleotide-binding</keyword>
<dbReference type="InterPro" id="IPR027417">
    <property type="entry name" value="P-loop_NTPase"/>
</dbReference>
<dbReference type="Gene3D" id="3.40.50.300">
    <property type="entry name" value="P-loop containing nucleotide triphosphate hydrolases"/>
    <property type="match status" value="1"/>
</dbReference>
<sequence>MLTKVYGSAVFGVEATTITVEVNIDKGIGYHLVGLPDNAIKESNYRIAAALQNNGYKIPGKKITINMAPADLRKEGSAYDLTLALGILAASNQIKSESIEKYIIMGELSLDGSLQPIKGALPIAIKAKEEGFKGFILPNENAREAAIVDELEVYGIDNIKEVMDFFDKGTPLEQTIIDTQEEFYKNLDFPEFDFSDVKGQESIKRCMEIAAAGGHNIILIGPPGAGKTMLAKRLPSILPPMTLHEALETTKIHSVVGKIKNMGLMNQRPFRSPHHTISDVALVGGGAYPQPGEISLSHNGVLFLDELPEFKRGVLEVMRQPLEDREVTISRARFTVTYPSSFMLVASMNPSPGGYFNDPDAPVTSSPAEMQRYLSKISGPLLDRIDIHIEVTPVPFEKLSEERKGEGSVEIRKRVTAAREIQTQRFADMENVHYNAQMNTKQIRKYCIMDDASKELLKNAMERLNLSARAYDRILKVARTIADLENAADVSGSHIGEAIQYRSLDREGWLG</sequence>
<reference evidence="6" key="1">
    <citation type="submission" date="2016-11" db="EMBL/GenBank/DDBJ databases">
        <authorList>
            <person name="Varghese N."/>
            <person name="Submissions S."/>
        </authorList>
    </citation>
    <scope>NUCLEOTIDE SEQUENCE [LARGE SCALE GENOMIC DNA]</scope>
    <source>
        <strain evidence="6">DSM 17539</strain>
    </source>
</reference>
<gene>
    <name evidence="5" type="ORF">SAMN03080594_102404</name>
</gene>
<evidence type="ECO:0000256" key="2">
    <source>
        <dbReference type="ARBA" id="ARBA00022741"/>
    </source>
</evidence>
<dbReference type="InterPro" id="IPR020568">
    <property type="entry name" value="Ribosomal_Su5_D2-typ_SF"/>
</dbReference>
<dbReference type="NCBIfam" id="TIGR00368">
    <property type="entry name" value="YifB family Mg chelatase-like AAA ATPase"/>
    <property type="match status" value="1"/>
</dbReference>
<dbReference type="Proteomes" id="UP000184406">
    <property type="component" value="Unassembled WGS sequence"/>
</dbReference>
<protein>
    <submittedName>
        <fullName evidence="5">Magnesium chelatase family protein</fullName>
    </submittedName>
</protein>
<keyword evidence="6" id="KW-1185">Reference proteome</keyword>
<dbReference type="AlphaFoldDB" id="A0A1M4YD59"/>
<feature type="domain" description="AAA+ ATPase" evidence="4">
    <location>
        <begin position="213"/>
        <end position="395"/>
    </location>
</feature>
<dbReference type="RefSeq" id="WP_072861238.1">
    <property type="nucleotide sequence ID" value="NZ_FQUX01000002.1"/>
</dbReference>
<name>A0A1M4YD59_9FLAO</name>
<dbReference type="SUPFAM" id="SSF52540">
    <property type="entry name" value="P-loop containing nucleoside triphosphate hydrolases"/>
    <property type="match status" value="1"/>
</dbReference>
<proteinExistence type="inferred from homology"/>
<evidence type="ECO:0000313" key="6">
    <source>
        <dbReference type="Proteomes" id="UP000184406"/>
    </source>
</evidence>
<dbReference type="EMBL" id="FQUX01000002">
    <property type="protein sequence ID" value="SHF03744.1"/>
    <property type="molecule type" value="Genomic_DNA"/>
</dbReference>
<dbReference type="InterPro" id="IPR014721">
    <property type="entry name" value="Ribsml_uS5_D2-typ_fold_subgr"/>
</dbReference>
<dbReference type="SMART" id="SM00382">
    <property type="entry name" value="AAA"/>
    <property type="match status" value="1"/>
</dbReference>
<dbReference type="PANTHER" id="PTHR32039:SF7">
    <property type="entry name" value="COMPETENCE PROTEIN COMM"/>
    <property type="match status" value="1"/>
</dbReference>
<evidence type="ECO:0000259" key="4">
    <source>
        <dbReference type="SMART" id="SM00382"/>
    </source>
</evidence>
<dbReference type="OrthoDB" id="9813147at2"/>
<evidence type="ECO:0000313" key="5">
    <source>
        <dbReference type="EMBL" id="SHF03744.1"/>
    </source>
</evidence>
<comment type="similarity">
    <text evidence="1">Belongs to the Mg-chelatase subunits D/I family. ComM subfamily.</text>
</comment>
<dbReference type="Pfam" id="PF01078">
    <property type="entry name" value="Mg_chelatase"/>
    <property type="match status" value="1"/>
</dbReference>
<dbReference type="InterPro" id="IPR003593">
    <property type="entry name" value="AAA+_ATPase"/>
</dbReference>
<dbReference type="PRINTS" id="PR01657">
    <property type="entry name" value="MCMFAMILY"/>
</dbReference>
<dbReference type="InterPro" id="IPR001208">
    <property type="entry name" value="MCM_dom"/>
</dbReference>
<dbReference type="Gene3D" id="3.30.230.10">
    <property type="match status" value="1"/>
</dbReference>
<dbReference type="InterPro" id="IPR000523">
    <property type="entry name" value="Mg_chelatse_chII-like_cat_dom"/>
</dbReference>
<dbReference type="GO" id="GO:0005524">
    <property type="term" value="F:ATP binding"/>
    <property type="evidence" value="ECO:0007669"/>
    <property type="project" value="UniProtKB-KW"/>
</dbReference>
<dbReference type="PANTHER" id="PTHR32039">
    <property type="entry name" value="MAGNESIUM-CHELATASE SUBUNIT CHLI"/>
    <property type="match status" value="1"/>
</dbReference>
<dbReference type="InterPro" id="IPR045006">
    <property type="entry name" value="CHLI-like"/>
</dbReference>
<dbReference type="Pfam" id="PF13335">
    <property type="entry name" value="Mg_chelatase_C"/>
    <property type="match status" value="1"/>
</dbReference>